<evidence type="ECO:0000256" key="1">
    <source>
        <dbReference type="ARBA" id="ARBA00008791"/>
    </source>
</evidence>
<dbReference type="Proteomes" id="UP000063699">
    <property type="component" value="Chromosome"/>
</dbReference>
<accession>A0A0N9IGH9</accession>
<dbReference type="KEGG" id="kphy:AOZ06_48990"/>
<dbReference type="Gene3D" id="3.40.50.620">
    <property type="entry name" value="HUPs"/>
    <property type="match status" value="1"/>
</dbReference>
<dbReference type="OrthoDB" id="3691559at2"/>
<keyword evidence="4" id="KW-1185">Reference proteome</keyword>
<dbReference type="STRING" id="860235.AOZ06_48990"/>
<dbReference type="EMBL" id="CP012752">
    <property type="protein sequence ID" value="ALG15634.1"/>
    <property type="molecule type" value="Genomic_DNA"/>
</dbReference>
<dbReference type="InterPro" id="IPR006015">
    <property type="entry name" value="Universal_stress_UspA"/>
</dbReference>
<gene>
    <name evidence="3" type="ORF">AOZ06_48990</name>
</gene>
<dbReference type="InterPro" id="IPR014729">
    <property type="entry name" value="Rossmann-like_a/b/a_fold"/>
</dbReference>
<feature type="domain" description="UspA" evidence="2">
    <location>
        <begin position="26"/>
        <end position="158"/>
    </location>
</feature>
<proteinExistence type="inferred from homology"/>
<dbReference type="Pfam" id="PF00582">
    <property type="entry name" value="Usp"/>
    <property type="match status" value="1"/>
</dbReference>
<sequence length="158" mass="16543">MVVPYDPGVSEGAADFEIGKDGLTVIIVGVDGSPPSLHAAAWAGGLARRERAQLVLVYVEPIASPAYWTAMGMAGATEAASAFVDEIHREAAAYLDHAGIPWELVHYRGDPAHGLEAIAEERRADCIVVGRSRHGGGLVGSVPKMLVKGAKRPVVVVP</sequence>
<evidence type="ECO:0000313" key="4">
    <source>
        <dbReference type="Proteomes" id="UP000063699"/>
    </source>
</evidence>
<dbReference type="PRINTS" id="PR01438">
    <property type="entry name" value="UNVRSLSTRESS"/>
</dbReference>
<organism evidence="3 4">
    <name type="scientific">Kibdelosporangium phytohabitans</name>
    <dbReference type="NCBI Taxonomy" id="860235"/>
    <lineage>
        <taxon>Bacteria</taxon>
        <taxon>Bacillati</taxon>
        <taxon>Actinomycetota</taxon>
        <taxon>Actinomycetes</taxon>
        <taxon>Pseudonocardiales</taxon>
        <taxon>Pseudonocardiaceae</taxon>
        <taxon>Kibdelosporangium</taxon>
    </lineage>
</organism>
<dbReference type="AlphaFoldDB" id="A0A0N9IGH9"/>
<dbReference type="InterPro" id="IPR006016">
    <property type="entry name" value="UspA"/>
</dbReference>
<evidence type="ECO:0000259" key="2">
    <source>
        <dbReference type="Pfam" id="PF00582"/>
    </source>
</evidence>
<reference evidence="3 4" key="1">
    <citation type="submission" date="2015-07" db="EMBL/GenBank/DDBJ databases">
        <title>Genome sequencing of Kibdelosporangium phytohabitans.</title>
        <authorList>
            <person name="Qin S."/>
            <person name="Xing K."/>
        </authorList>
    </citation>
    <scope>NUCLEOTIDE SEQUENCE [LARGE SCALE GENOMIC DNA]</scope>
    <source>
        <strain evidence="3 4">KLBMP1111</strain>
    </source>
</reference>
<dbReference type="PANTHER" id="PTHR46268">
    <property type="entry name" value="STRESS RESPONSE PROTEIN NHAX"/>
    <property type="match status" value="1"/>
</dbReference>
<dbReference type="CDD" id="cd00293">
    <property type="entry name" value="USP-like"/>
    <property type="match status" value="1"/>
</dbReference>
<evidence type="ECO:0000313" key="3">
    <source>
        <dbReference type="EMBL" id="ALG15634.1"/>
    </source>
</evidence>
<protein>
    <recommendedName>
        <fullName evidence="2">UspA domain-containing protein</fullName>
    </recommendedName>
</protein>
<dbReference type="SUPFAM" id="SSF52402">
    <property type="entry name" value="Adenine nucleotide alpha hydrolases-like"/>
    <property type="match status" value="1"/>
</dbReference>
<name>A0A0N9IGH9_9PSEU</name>
<comment type="similarity">
    <text evidence="1">Belongs to the universal stress protein A family.</text>
</comment>
<dbReference type="PANTHER" id="PTHR46268:SF6">
    <property type="entry name" value="UNIVERSAL STRESS PROTEIN UP12"/>
    <property type="match status" value="1"/>
</dbReference>